<evidence type="ECO:0000256" key="5">
    <source>
        <dbReference type="ARBA" id="ARBA00022454"/>
    </source>
</evidence>
<dbReference type="Proteomes" id="UP000728032">
    <property type="component" value="Unassembled WGS sequence"/>
</dbReference>
<feature type="region of interest" description="Disordered" evidence="11">
    <location>
        <begin position="461"/>
        <end position="487"/>
    </location>
</feature>
<dbReference type="Pfam" id="PF05786">
    <property type="entry name" value="Cnd2"/>
    <property type="match status" value="1"/>
</dbReference>
<feature type="compositionally biased region" description="Basic and acidic residues" evidence="11">
    <location>
        <begin position="269"/>
        <end position="288"/>
    </location>
</feature>
<feature type="region of interest" description="Disordered" evidence="11">
    <location>
        <begin position="542"/>
        <end position="585"/>
    </location>
</feature>
<feature type="region of interest" description="Disordered" evidence="11">
    <location>
        <begin position="30"/>
        <end position="53"/>
    </location>
</feature>
<dbReference type="GO" id="GO:0000796">
    <property type="term" value="C:condensin complex"/>
    <property type="evidence" value="ECO:0007669"/>
    <property type="project" value="InterPro"/>
</dbReference>
<dbReference type="InterPro" id="IPR022816">
    <property type="entry name" value="Condensin_barren_su2"/>
</dbReference>
<name>A0A7R9M7I7_9ACAR</name>
<dbReference type="PANTHER" id="PTHR13108">
    <property type="entry name" value="CONDENSIN COMPLEX SUBUNIT 2"/>
    <property type="match status" value="1"/>
</dbReference>
<evidence type="ECO:0000256" key="2">
    <source>
        <dbReference type="ARBA" id="ARBA00004496"/>
    </source>
</evidence>
<protein>
    <recommendedName>
        <fullName evidence="4">Condensin complex subunit 2</fullName>
    </recommendedName>
</protein>
<evidence type="ECO:0000256" key="11">
    <source>
        <dbReference type="SAM" id="MobiDB-lite"/>
    </source>
</evidence>
<comment type="subcellular location">
    <subcellularLocation>
        <location evidence="1">Chromosome</location>
    </subcellularLocation>
    <subcellularLocation>
        <location evidence="2">Cytoplasm</location>
    </subcellularLocation>
</comment>
<feature type="region of interest" description="Disordered" evidence="11">
    <location>
        <begin position="269"/>
        <end position="311"/>
    </location>
</feature>
<keyword evidence="8" id="KW-0498">Mitosis</keyword>
<dbReference type="GO" id="GO:0051301">
    <property type="term" value="P:cell division"/>
    <property type="evidence" value="ECO:0007669"/>
    <property type="project" value="UniProtKB-KW"/>
</dbReference>
<organism evidence="13">
    <name type="scientific">Oppiella nova</name>
    <dbReference type="NCBI Taxonomy" id="334625"/>
    <lineage>
        <taxon>Eukaryota</taxon>
        <taxon>Metazoa</taxon>
        <taxon>Ecdysozoa</taxon>
        <taxon>Arthropoda</taxon>
        <taxon>Chelicerata</taxon>
        <taxon>Arachnida</taxon>
        <taxon>Acari</taxon>
        <taxon>Acariformes</taxon>
        <taxon>Sarcoptiformes</taxon>
        <taxon>Oribatida</taxon>
        <taxon>Brachypylina</taxon>
        <taxon>Oppioidea</taxon>
        <taxon>Oppiidae</taxon>
        <taxon>Oppiella</taxon>
    </lineage>
</organism>
<proteinExistence type="inferred from homology"/>
<dbReference type="AlphaFoldDB" id="A0A7R9M7I7"/>
<evidence type="ECO:0000256" key="10">
    <source>
        <dbReference type="ARBA" id="ARBA00023306"/>
    </source>
</evidence>
<evidence type="ECO:0000256" key="9">
    <source>
        <dbReference type="ARBA" id="ARBA00023067"/>
    </source>
</evidence>
<dbReference type="GO" id="GO:0007076">
    <property type="term" value="P:mitotic chromosome condensation"/>
    <property type="evidence" value="ECO:0007669"/>
    <property type="project" value="InterPro"/>
</dbReference>
<feature type="compositionally biased region" description="Polar residues" evidence="11">
    <location>
        <begin position="164"/>
        <end position="173"/>
    </location>
</feature>
<dbReference type="EMBL" id="CAJPVJ010008935">
    <property type="protein sequence ID" value="CAG2172239.1"/>
    <property type="molecule type" value="Genomic_DNA"/>
</dbReference>
<sequence>MFVFAVTITCLTTDLFTQPMVRATEMPLKRKESNKRYISSDSEDSSVCETPKKESTVGAKRLADRKGVSEMVNPNDSYDIRLTNGKVNGISMDASTIGLNSALNPRVSLNREAVESYQKRKSLGLSAPKATPIQERDEREERRLRQTERAVQQRRSVAGLTATPGRSHTASAATTGLSVDQLREHYTHCIQLSANNKINIKNAFGLHLIDYMSELNKQSEQTQGVNFKLAASTLDAGAKIYSSRVDSVHAEAHKVASSLVMALNKDKNAANNGVDDHMDTHDDNHMDDQNEGMDDSEGQPKPRKKRTTRKNVKTIAQNIDSLNVAKVEANVEIDPVFHHLSAAFDCGSVNSLLMANLKCSPSGMLLLDSNSSLNFDDYFGNKELRLQNIVKFHTELSEIAKSSAQICSKLSAFQFLNRKDGIDLIPREEDPSFTRRDSFAFDLNAEVEDVDDMECEDMGGDIFDNDINDDDDSDDAGAPEAPDATTKKSLIRAVNMQGVGDLVKMLSDKPNDYTYFNPKLLSSWAGPLHWKRMPFWHKNRVEGQGVDMNGDKPRRQRKLFPEQHYKEEFDEEESDRMAGNDQKLK</sequence>
<evidence type="ECO:0000313" key="13">
    <source>
        <dbReference type="EMBL" id="CAD7655052.1"/>
    </source>
</evidence>
<dbReference type="EMBL" id="OC923760">
    <property type="protein sequence ID" value="CAD7655052.1"/>
    <property type="molecule type" value="Genomic_DNA"/>
</dbReference>
<gene>
    <name evidence="13" type="ORF">ONB1V03_LOCUS11697</name>
</gene>
<feature type="non-terminal residue" evidence="13">
    <location>
        <position position="585"/>
    </location>
</feature>
<dbReference type="OrthoDB" id="362021at2759"/>
<evidence type="ECO:0000256" key="3">
    <source>
        <dbReference type="ARBA" id="ARBA00009471"/>
    </source>
</evidence>
<keyword evidence="6" id="KW-0963">Cytoplasm</keyword>
<feature type="compositionally biased region" description="Basic and acidic residues" evidence="11">
    <location>
        <begin position="134"/>
        <end position="148"/>
    </location>
</feature>
<keyword evidence="5" id="KW-0158">Chromosome</keyword>
<feature type="compositionally biased region" description="Basic residues" evidence="11">
    <location>
        <begin position="301"/>
        <end position="311"/>
    </location>
</feature>
<evidence type="ECO:0000313" key="14">
    <source>
        <dbReference type="Proteomes" id="UP000728032"/>
    </source>
</evidence>
<feature type="region of interest" description="Disordered" evidence="11">
    <location>
        <begin position="117"/>
        <end position="173"/>
    </location>
</feature>
<evidence type="ECO:0000256" key="6">
    <source>
        <dbReference type="ARBA" id="ARBA00022490"/>
    </source>
</evidence>
<feature type="signal peptide" evidence="12">
    <location>
        <begin position="1"/>
        <end position="23"/>
    </location>
</feature>
<keyword evidence="14" id="KW-1185">Reference proteome</keyword>
<evidence type="ECO:0000256" key="12">
    <source>
        <dbReference type="SAM" id="SignalP"/>
    </source>
</evidence>
<feature type="compositionally biased region" description="Basic and acidic residues" evidence="11">
    <location>
        <begin position="575"/>
        <end position="585"/>
    </location>
</feature>
<feature type="compositionally biased region" description="Basic and acidic residues" evidence="11">
    <location>
        <begin position="549"/>
        <end position="567"/>
    </location>
</feature>
<dbReference type="PANTHER" id="PTHR13108:SF9">
    <property type="entry name" value="CONDENSIN COMPLEX SUBUNIT 2"/>
    <property type="match status" value="1"/>
</dbReference>
<keyword evidence="9" id="KW-0226">DNA condensation</keyword>
<keyword evidence="10" id="KW-0131">Cell cycle</keyword>
<feature type="chain" id="PRO_5035680282" description="Condensin complex subunit 2" evidence="12">
    <location>
        <begin position="24"/>
        <end position="585"/>
    </location>
</feature>
<evidence type="ECO:0000256" key="1">
    <source>
        <dbReference type="ARBA" id="ARBA00004286"/>
    </source>
</evidence>
<accession>A0A7R9M7I7</accession>
<evidence type="ECO:0000256" key="7">
    <source>
        <dbReference type="ARBA" id="ARBA00022618"/>
    </source>
</evidence>
<evidence type="ECO:0000256" key="8">
    <source>
        <dbReference type="ARBA" id="ARBA00022776"/>
    </source>
</evidence>
<comment type="similarity">
    <text evidence="3">Belongs to the CND2 (condensin subunit 2) family.</text>
</comment>
<feature type="compositionally biased region" description="Acidic residues" evidence="11">
    <location>
        <begin position="461"/>
        <end position="477"/>
    </location>
</feature>
<reference evidence="13" key="1">
    <citation type="submission" date="2020-11" db="EMBL/GenBank/DDBJ databases">
        <authorList>
            <person name="Tran Van P."/>
        </authorList>
    </citation>
    <scope>NUCLEOTIDE SEQUENCE</scope>
</reference>
<keyword evidence="7" id="KW-0132">Cell division</keyword>
<dbReference type="GO" id="GO:0005737">
    <property type="term" value="C:cytoplasm"/>
    <property type="evidence" value="ECO:0007669"/>
    <property type="project" value="UniProtKB-SubCell"/>
</dbReference>
<dbReference type="GO" id="GO:0003682">
    <property type="term" value="F:chromatin binding"/>
    <property type="evidence" value="ECO:0007669"/>
    <property type="project" value="TreeGrafter"/>
</dbReference>
<keyword evidence="12" id="KW-0732">Signal</keyword>
<evidence type="ECO:0000256" key="4">
    <source>
        <dbReference type="ARBA" id="ARBA00016065"/>
    </source>
</evidence>